<evidence type="ECO:0000313" key="8">
    <source>
        <dbReference type="EMBL" id="SHH01392.1"/>
    </source>
</evidence>
<dbReference type="InterPro" id="IPR002023">
    <property type="entry name" value="NuoE-like"/>
</dbReference>
<reference evidence="9" key="1">
    <citation type="submission" date="2016-11" db="EMBL/GenBank/DDBJ databases">
        <authorList>
            <person name="Varghese N."/>
            <person name="Submissions S."/>
        </authorList>
    </citation>
    <scope>NUCLEOTIDE SEQUENCE [LARGE SCALE GENOMIC DNA]</scope>
    <source>
        <strain evidence="9">DSM 11003</strain>
    </source>
</reference>
<dbReference type="NCBIfam" id="NF005722">
    <property type="entry name" value="PRK07539.1-2"/>
    <property type="match status" value="1"/>
</dbReference>
<gene>
    <name evidence="8" type="ORF">SAMN02745221_01476</name>
</gene>
<protein>
    <submittedName>
        <fullName evidence="8">NADH-quinone oxidoreductase subunit E</fullName>
    </submittedName>
</protein>
<dbReference type="Gene3D" id="1.10.10.1590">
    <property type="entry name" value="NADH-quinone oxidoreductase subunit E"/>
    <property type="match status" value="1"/>
</dbReference>
<dbReference type="GO" id="GO:0046872">
    <property type="term" value="F:metal ion binding"/>
    <property type="evidence" value="ECO:0007669"/>
    <property type="project" value="UniProtKB-KW"/>
</dbReference>
<comment type="cofactor">
    <cofactor evidence="7">
        <name>[2Fe-2S] cluster</name>
        <dbReference type="ChEBI" id="CHEBI:190135"/>
    </cofactor>
    <text evidence="7">Binds 1 [2Fe-2S] cluster.</text>
</comment>
<comment type="cofactor">
    <cofactor evidence="6">
        <name>[2Fe-2S] cluster</name>
        <dbReference type="ChEBI" id="CHEBI:190135"/>
    </cofactor>
</comment>
<dbReference type="RefSeq" id="WP_242939020.1">
    <property type="nucleotide sequence ID" value="NZ_FQWY01000023.1"/>
</dbReference>
<evidence type="ECO:0000256" key="4">
    <source>
        <dbReference type="ARBA" id="ARBA00023004"/>
    </source>
</evidence>
<dbReference type="GO" id="GO:0051537">
    <property type="term" value="F:2 iron, 2 sulfur cluster binding"/>
    <property type="evidence" value="ECO:0007669"/>
    <property type="project" value="UniProtKB-KW"/>
</dbReference>
<dbReference type="InterPro" id="IPR041921">
    <property type="entry name" value="NuoE_N"/>
</dbReference>
<organism evidence="8 9">
    <name type="scientific">Thermosyntropha lipolytica DSM 11003</name>
    <dbReference type="NCBI Taxonomy" id="1123382"/>
    <lineage>
        <taxon>Bacteria</taxon>
        <taxon>Bacillati</taxon>
        <taxon>Bacillota</taxon>
        <taxon>Clostridia</taxon>
        <taxon>Eubacteriales</taxon>
        <taxon>Syntrophomonadaceae</taxon>
        <taxon>Thermosyntropha</taxon>
    </lineage>
</organism>
<feature type="binding site" evidence="7">
    <location>
        <position position="116"/>
    </location>
    <ligand>
        <name>[2Fe-2S] cluster</name>
        <dbReference type="ChEBI" id="CHEBI:190135"/>
    </ligand>
</feature>
<evidence type="ECO:0000256" key="7">
    <source>
        <dbReference type="PIRSR" id="PIRSR000216-1"/>
    </source>
</evidence>
<evidence type="ECO:0000256" key="6">
    <source>
        <dbReference type="ARBA" id="ARBA00034078"/>
    </source>
</evidence>
<dbReference type="InterPro" id="IPR042128">
    <property type="entry name" value="NuoE_dom"/>
</dbReference>
<dbReference type="Pfam" id="PF01257">
    <property type="entry name" value="2Fe-2S_thioredx"/>
    <property type="match status" value="1"/>
</dbReference>
<dbReference type="Proteomes" id="UP000242329">
    <property type="component" value="Unassembled WGS sequence"/>
</dbReference>
<dbReference type="STRING" id="1123382.SAMN02745221_01476"/>
<feature type="binding site" evidence="7">
    <location>
        <position position="120"/>
    </location>
    <ligand>
        <name>[2Fe-2S] cluster</name>
        <dbReference type="ChEBI" id="CHEBI:190135"/>
    </ligand>
</feature>
<feature type="binding site" evidence="7">
    <location>
        <position position="80"/>
    </location>
    <ligand>
        <name>[2Fe-2S] cluster</name>
        <dbReference type="ChEBI" id="CHEBI:190135"/>
    </ligand>
</feature>
<dbReference type="PANTHER" id="PTHR43342">
    <property type="entry name" value="NADH-QUINONE OXIDOREDUCTASE, E SUBUNIT"/>
    <property type="match status" value="1"/>
</dbReference>
<keyword evidence="5 7" id="KW-0411">Iron-sulfur</keyword>
<comment type="similarity">
    <text evidence="1">Belongs to the complex I 24 kDa subunit family.</text>
</comment>
<dbReference type="GO" id="GO:0016491">
    <property type="term" value="F:oxidoreductase activity"/>
    <property type="evidence" value="ECO:0007669"/>
    <property type="project" value="InterPro"/>
</dbReference>
<dbReference type="InterPro" id="IPR028431">
    <property type="entry name" value="NADP_DH_HndA-like"/>
</dbReference>
<dbReference type="SUPFAM" id="SSF52833">
    <property type="entry name" value="Thioredoxin-like"/>
    <property type="match status" value="1"/>
</dbReference>
<proteinExistence type="inferred from homology"/>
<accession>A0A1M5PI00</accession>
<keyword evidence="3 7" id="KW-0479">Metal-binding</keyword>
<dbReference type="PANTHER" id="PTHR43342:SF1">
    <property type="entry name" value="BIFURCATING [FEFE] HYDROGENASE GAMMA SUBUNIT"/>
    <property type="match status" value="1"/>
</dbReference>
<keyword evidence="4 7" id="KW-0408">Iron</keyword>
<name>A0A1M5PI00_9FIRM</name>
<dbReference type="PIRSF" id="PIRSF000216">
    <property type="entry name" value="NADH_DH_24kDa"/>
    <property type="match status" value="1"/>
</dbReference>
<keyword evidence="2 7" id="KW-0001">2Fe-2S</keyword>
<evidence type="ECO:0000256" key="1">
    <source>
        <dbReference type="ARBA" id="ARBA00010643"/>
    </source>
</evidence>
<dbReference type="InterPro" id="IPR036249">
    <property type="entry name" value="Thioredoxin-like_sf"/>
</dbReference>
<feature type="binding site" evidence="7">
    <location>
        <position position="75"/>
    </location>
    <ligand>
        <name>[2Fe-2S] cluster</name>
        <dbReference type="ChEBI" id="CHEBI:190135"/>
    </ligand>
</feature>
<evidence type="ECO:0000256" key="5">
    <source>
        <dbReference type="ARBA" id="ARBA00023014"/>
    </source>
</evidence>
<dbReference type="EMBL" id="FQWY01000023">
    <property type="protein sequence ID" value="SHH01392.1"/>
    <property type="molecule type" value="Genomic_DNA"/>
</dbReference>
<dbReference type="CDD" id="cd03064">
    <property type="entry name" value="TRX_Fd_NuoE"/>
    <property type="match status" value="1"/>
</dbReference>
<evidence type="ECO:0000256" key="3">
    <source>
        <dbReference type="ARBA" id="ARBA00022723"/>
    </source>
</evidence>
<evidence type="ECO:0000256" key="2">
    <source>
        <dbReference type="ARBA" id="ARBA00022714"/>
    </source>
</evidence>
<dbReference type="AlphaFoldDB" id="A0A1M5PI00"/>
<sequence>MGKSYAEIIMPYKDKKGGLIEAFHALQREFNYIPEEALKEAARIFKIPESKAYGVATFYSHFSVEKRGKYIIRMCESAPCHVAGAGEVLKALEQYLGIKVGETTPDGKFTLELCECVGQCQAIPVITINDDVVLSVSPERIPEILKKYE</sequence>
<keyword evidence="9" id="KW-1185">Reference proteome</keyword>
<dbReference type="Gene3D" id="3.40.30.10">
    <property type="entry name" value="Glutaredoxin"/>
    <property type="match status" value="1"/>
</dbReference>
<evidence type="ECO:0000313" key="9">
    <source>
        <dbReference type="Proteomes" id="UP000242329"/>
    </source>
</evidence>